<dbReference type="EMBL" id="FNBW01000002">
    <property type="protein sequence ID" value="SDF29113.1"/>
    <property type="molecule type" value="Genomic_DNA"/>
</dbReference>
<dbReference type="SUPFAM" id="SSF56601">
    <property type="entry name" value="beta-lactamase/transpeptidase-like"/>
    <property type="match status" value="1"/>
</dbReference>
<evidence type="ECO:0000256" key="7">
    <source>
        <dbReference type="PIRSR" id="PIRSR618044-1"/>
    </source>
</evidence>
<evidence type="ECO:0000256" key="9">
    <source>
        <dbReference type="RuleBase" id="RU004016"/>
    </source>
</evidence>
<feature type="active site" description="Acyl-ester intermediate" evidence="7">
    <location>
        <position position="58"/>
    </location>
</feature>
<dbReference type="Pfam" id="PF00768">
    <property type="entry name" value="Peptidase_S11"/>
    <property type="match status" value="1"/>
</dbReference>
<dbReference type="InterPro" id="IPR001967">
    <property type="entry name" value="Peptidase_S11_N"/>
</dbReference>
<reference evidence="13 14" key="1">
    <citation type="submission" date="2016-10" db="EMBL/GenBank/DDBJ databases">
        <authorList>
            <person name="Varghese N."/>
            <person name="Submissions S."/>
        </authorList>
    </citation>
    <scope>NUCLEOTIDE SEQUENCE [LARGE SCALE GENOMIC DNA]</scope>
    <source>
        <strain evidence="13 14">DSM 18839</strain>
    </source>
</reference>
<dbReference type="InterPro" id="IPR018044">
    <property type="entry name" value="Peptidase_S11"/>
</dbReference>
<sequence length="414" mass="44634">MRRIGPVLAIPFLVLGLLAGLTAAPANAATKYAALVLDVESGKVLFARHADAKRHPASLTKIMTLYMVFEALEKGKLSLNQRLTASARAEGQACSCLGLRRGDTIQVRDAIKALVTKSANDVAVTVAEALGGTEYRFAVSMTERARELGMTSTRFMNASGLHDSRQVTTARDMARLAIAIRRDFPGYYGEFSTRSFTYKGRTYSNHNKLLGHYEGTDGIKTGYINASGFNLVASVVRDGSRLIGVVFGGRSGTRRNAHMKDILTDGFRQAEKIRIASFKPPLPVARPTIMAAAVAPTPAPAPRLVAALSDAREDDVAARDNPEEEVGSRDDSGAWGVQVGAYSTEVRAQRSIATARGLLPSLLNETEGKVEPLTNRDIPIYRARLIGLLEKDARSVCLDLKRRKLPCVPVPAGG</sequence>
<protein>
    <submittedName>
        <fullName evidence="13">D-alanyl-D-alanine carboxypeptidase</fullName>
    </submittedName>
</protein>
<dbReference type="AlphaFoldDB" id="A0A8G2BH98"/>
<evidence type="ECO:0000256" key="1">
    <source>
        <dbReference type="ARBA" id="ARBA00007164"/>
    </source>
</evidence>
<dbReference type="OrthoDB" id="9795979at2"/>
<keyword evidence="2 11" id="KW-0732">Signal</keyword>
<feature type="domain" description="Peptidase S11 D-alanyl-D-alanine carboxypeptidase A N-terminal" evidence="12">
    <location>
        <begin position="29"/>
        <end position="250"/>
    </location>
</feature>
<evidence type="ECO:0000256" key="2">
    <source>
        <dbReference type="ARBA" id="ARBA00022729"/>
    </source>
</evidence>
<evidence type="ECO:0000256" key="3">
    <source>
        <dbReference type="ARBA" id="ARBA00022801"/>
    </source>
</evidence>
<evidence type="ECO:0000256" key="8">
    <source>
        <dbReference type="PIRSR" id="PIRSR618044-2"/>
    </source>
</evidence>
<dbReference type="GO" id="GO:0009252">
    <property type="term" value="P:peptidoglycan biosynthetic process"/>
    <property type="evidence" value="ECO:0007669"/>
    <property type="project" value="UniProtKB-KW"/>
</dbReference>
<keyword evidence="14" id="KW-1185">Reference proteome</keyword>
<dbReference type="PANTHER" id="PTHR21581:SF6">
    <property type="entry name" value="TRAFFICKING PROTEIN PARTICLE COMPLEX SUBUNIT 12"/>
    <property type="match status" value="1"/>
</dbReference>
<evidence type="ECO:0000313" key="13">
    <source>
        <dbReference type="EMBL" id="SDF29113.1"/>
    </source>
</evidence>
<evidence type="ECO:0000256" key="11">
    <source>
        <dbReference type="SAM" id="SignalP"/>
    </source>
</evidence>
<accession>A0A8G2BH98</accession>
<dbReference type="RefSeq" id="WP_093148467.1">
    <property type="nucleotide sequence ID" value="NZ_FNBW01000002.1"/>
</dbReference>
<feature type="active site" description="Proton acceptor" evidence="7">
    <location>
        <position position="61"/>
    </location>
</feature>
<comment type="caution">
    <text evidence="13">The sequence shown here is derived from an EMBL/GenBank/DDBJ whole genome shotgun (WGS) entry which is preliminary data.</text>
</comment>
<dbReference type="Gene3D" id="3.40.710.10">
    <property type="entry name" value="DD-peptidase/beta-lactamase superfamily"/>
    <property type="match status" value="1"/>
</dbReference>
<evidence type="ECO:0000259" key="12">
    <source>
        <dbReference type="Pfam" id="PF00768"/>
    </source>
</evidence>
<evidence type="ECO:0000256" key="4">
    <source>
        <dbReference type="ARBA" id="ARBA00022960"/>
    </source>
</evidence>
<dbReference type="GO" id="GO:0006508">
    <property type="term" value="P:proteolysis"/>
    <property type="evidence" value="ECO:0007669"/>
    <property type="project" value="InterPro"/>
</dbReference>
<feature type="active site" evidence="7">
    <location>
        <position position="118"/>
    </location>
</feature>
<keyword evidence="13" id="KW-0121">Carboxypeptidase</keyword>
<dbReference type="GO" id="GO:0008360">
    <property type="term" value="P:regulation of cell shape"/>
    <property type="evidence" value="ECO:0007669"/>
    <property type="project" value="UniProtKB-KW"/>
</dbReference>
<evidence type="ECO:0000256" key="5">
    <source>
        <dbReference type="ARBA" id="ARBA00022984"/>
    </source>
</evidence>
<dbReference type="GO" id="GO:0071555">
    <property type="term" value="P:cell wall organization"/>
    <property type="evidence" value="ECO:0007669"/>
    <property type="project" value="UniProtKB-KW"/>
</dbReference>
<feature type="region of interest" description="Disordered" evidence="10">
    <location>
        <begin position="312"/>
        <end position="332"/>
    </location>
</feature>
<dbReference type="PANTHER" id="PTHR21581">
    <property type="entry name" value="D-ALANYL-D-ALANINE CARBOXYPEPTIDASE"/>
    <property type="match status" value="1"/>
</dbReference>
<proteinExistence type="inferred from homology"/>
<organism evidence="13 14">
    <name type="scientific">Thalassobaculum litoreum DSM 18839</name>
    <dbReference type="NCBI Taxonomy" id="1123362"/>
    <lineage>
        <taxon>Bacteria</taxon>
        <taxon>Pseudomonadati</taxon>
        <taxon>Pseudomonadota</taxon>
        <taxon>Alphaproteobacteria</taxon>
        <taxon>Rhodospirillales</taxon>
        <taxon>Thalassobaculaceae</taxon>
        <taxon>Thalassobaculum</taxon>
    </lineage>
</organism>
<dbReference type="PRINTS" id="PR00725">
    <property type="entry name" value="DADACBPTASE1"/>
</dbReference>
<evidence type="ECO:0000256" key="10">
    <source>
        <dbReference type="SAM" id="MobiDB-lite"/>
    </source>
</evidence>
<keyword evidence="13" id="KW-0645">Protease</keyword>
<dbReference type="GO" id="GO:0009002">
    <property type="term" value="F:serine-type D-Ala-D-Ala carboxypeptidase activity"/>
    <property type="evidence" value="ECO:0007669"/>
    <property type="project" value="InterPro"/>
</dbReference>
<name>A0A8G2BH98_9PROT</name>
<keyword evidence="6" id="KW-0961">Cell wall biogenesis/degradation</keyword>
<keyword evidence="3" id="KW-0378">Hydrolase</keyword>
<evidence type="ECO:0000313" key="14">
    <source>
        <dbReference type="Proteomes" id="UP000198615"/>
    </source>
</evidence>
<evidence type="ECO:0000256" key="6">
    <source>
        <dbReference type="ARBA" id="ARBA00023316"/>
    </source>
</evidence>
<gene>
    <name evidence="13" type="ORF">SAMN05660686_00916</name>
</gene>
<keyword evidence="5" id="KW-0573">Peptidoglycan synthesis</keyword>
<keyword evidence="4" id="KW-0133">Cell shape</keyword>
<feature type="binding site" evidence="8">
    <location>
        <position position="220"/>
    </location>
    <ligand>
        <name>substrate</name>
    </ligand>
</feature>
<dbReference type="Proteomes" id="UP000198615">
    <property type="component" value="Unassembled WGS sequence"/>
</dbReference>
<feature type="signal peptide" evidence="11">
    <location>
        <begin position="1"/>
        <end position="28"/>
    </location>
</feature>
<feature type="chain" id="PRO_5034018883" evidence="11">
    <location>
        <begin position="29"/>
        <end position="414"/>
    </location>
</feature>
<comment type="similarity">
    <text evidence="1 9">Belongs to the peptidase S11 family.</text>
</comment>
<dbReference type="InterPro" id="IPR012338">
    <property type="entry name" value="Beta-lactam/transpept-like"/>
</dbReference>